<sequence>MSLGILDMDQVNIRSIRHQLFIPSSCDWPSPTASDASNGGPTQFQHAGKKEGIPREDQIGKWQCASTVYSISRADHGHNAARKYTAIYPSWPSSYPLIQTVRSASGLTIKNGSYLVLTGSGKNWTNIRFPIPTCRNERASDITLPRCSAGITVVRRTEIIARGLPGQPTRGLVPGNAFCISVYWFRVQNPRDSGE</sequence>
<dbReference type="EMBL" id="CAJVRM010000300">
    <property type="protein sequence ID" value="CAG8979235.1"/>
    <property type="molecule type" value="Genomic_DNA"/>
</dbReference>
<dbReference type="AlphaFoldDB" id="A0A9N9LQ19"/>
<evidence type="ECO:0000313" key="2">
    <source>
        <dbReference type="EMBL" id="CAG8979235.1"/>
    </source>
</evidence>
<comment type="caution">
    <text evidence="2">The sequence shown here is derived from an EMBL/GenBank/DDBJ whole genome shotgun (WGS) entry which is preliminary data.</text>
</comment>
<accession>A0A9N9LQ19</accession>
<name>A0A9N9LQ19_9HELO</name>
<protein>
    <submittedName>
        <fullName evidence="2">Uncharacterized protein</fullName>
    </submittedName>
</protein>
<evidence type="ECO:0000313" key="3">
    <source>
        <dbReference type="Proteomes" id="UP000701801"/>
    </source>
</evidence>
<organism evidence="2 3">
    <name type="scientific">Hymenoscyphus albidus</name>
    <dbReference type="NCBI Taxonomy" id="595503"/>
    <lineage>
        <taxon>Eukaryota</taxon>
        <taxon>Fungi</taxon>
        <taxon>Dikarya</taxon>
        <taxon>Ascomycota</taxon>
        <taxon>Pezizomycotina</taxon>
        <taxon>Leotiomycetes</taxon>
        <taxon>Helotiales</taxon>
        <taxon>Helotiaceae</taxon>
        <taxon>Hymenoscyphus</taxon>
    </lineage>
</organism>
<dbReference type="Proteomes" id="UP000701801">
    <property type="component" value="Unassembled WGS sequence"/>
</dbReference>
<gene>
    <name evidence="2" type="ORF">HYALB_00011905</name>
</gene>
<evidence type="ECO:0000256" key="1">
    <source>
        <dbReference type="SAM" id="MobiDB-lite"/>
    </source>
</evidence>
<proteinExistence type="predicted"/>
<reference evidence="2" key="1">
    <citation type="submission" date="2021-07" db="EMBL/GenBank/DDBJ databases">
        <authorList>
            <person name="Durling M."/>
        </authorList>
    </citation>
    <scope>NUCLEOTIDE SEQUENCE</scope>
</reference>
<feature type="region of interest" description="Disordered" evidence="1">
    <location>
        <begin position="31"/>
        <end position="56"/>
    </location>
</feature>
<keyword evidence="3" id="KW-1185">Reference proteome</keyword>
<feature type="compositionally biased region" description="Polar residues" evidence="1">
    <location>
        <begin position="31"/>
        <end position="45"/>
    </location>
</feature>